<proteinExistence type="predicted"/>
<evidence type="ECO:0000313" key="1">
    <source>
        <dbReference type="EMBL" id="KAF2663541.1"/>
    </source>
</evidence>
<organism evidence="1 2">
    <name type="scientific">Microthyrium microscopicum</name>
    <dbReference type="NCBI Taxonomy" id="703497"/>
    <lineage>
        <taxon>Eukaryota</taxon>
        <taxon>Fungi</taxon>
        <taxon>Dikarya</taxon>
        <taxon>Ascomycota</taxon>
        <taxon>Pezizomycotina</taxon>
        <taxon>Dothideomycetes</taxon>
        <taxon>Dothideomycetes incertae sedis</taxon>
        <taxon>Microthyriales</taxon>
        <taxon>Microthyriaceae</taxon>
        <taxon>Microthyrium</taxon>
    </lineage>
</organism>
<dbReference type="Proteomes" id="UP000799302">
    <property type="component" value="Unassembled WGS sequence"/>
</dbReference>
<dbReference type="AlphaFoldDB" id="A0A6A6TW32"/>
<keyword evidence="2" id="KW-1185">Reference proteome</keyword>
<name>A0A6A6TW32_9PEZI</name>
<gene>
    <name evidence="1" type="ORF">BT63DRAFT_121722</name>
</gene>
<evidence type="ECO:0000313" key="2">
    <source>
        <dbReference type="Proteomes" id="UP000799302"/>
    </source>
</evidence>
<accession>A0A6A6TW32</accession>
<sequence length="153" mass="17257">MSAEKCQASQQQIRSHLHILMLFPATKPHSPNIVAENRDGSLSDLSFGRFVGVDKLLASPYIRPAIRLLQIASIRAAYQCASILHNNNAFSSCHQHRNIRVICHHGLLSSAIFTTYTDRRTFLHYYPAFAVATYFCSWQAAQLTASRSFSHYS</sequence>
<reference evidence="1" key="1">
    <citation type="journal article" date="2020" name="Stud. Mycol.">
        <title>101 Dothideomycetes genomes: a test case for predicting lifestyles and emergence of pathogens.</title>
        <authorList>
            <person name="Haridas S."/>
            <person name="Albert R."/>
            <person name="Binder M."/>
            <person name="Bloem J."/>
            <person name="Labutti K."/>
            <person name="Salamov A."/>
            <person name="Andreopoulos B."/>
            <person name="Baker S."/>
            <person name="Barry K."/>
            <person name="Bills G."/>
            <person name="Bluhm B."/>
            <person name="Cannon C."/>
            <person name="Castanera R."/>
            <person name="Culley D."/>
            <person name="Daum C."/>
            <person name="Ezra D."/>
            <person name="Gonzalez J."/>
            <person name="Henrissat B."/>
            <person name="Kuo A."/>
            <person name="Liang C."/>
            <person name="Lipzen A."/>
            <person name="Lutzoni F."/>
            <person name="Magnuson J."/>
            <person name="Mondo S."/>
            <person name="Nolan M."/>
            <person name="Ohm R."/>
            <person name="Pangilinan J."/>
            <person name="Park H.-J."/>
            <person name="Ramirez L."/>
            <person name="Alfaro M."/>
            <person name="Sun H."/>
            <person name="Tritt A."/>
            <person name="Yoshinaga Y."/>
            <person name="Zwiers L.-H."/>
            <person name="Turgeon B."/>
            <person name="Goodwin S."/>
            <person name="Spatafora J."/>
            <person name="Crous P."/>
            <person name="Grigoriev I."/>
        </authorList>
    </citation>
    <scope>NUCLEOTIDE SEQUENCE</scope>
    <source>
        <strain evidence="1">CBS 115976</strain>
    </source>
</reference>
<protein>
    <submittedName>
        <fullName evidence="1">Uncharacterized protein</fullName>
    </submittedName>
</protein>
<dbReference type="EMBL" id="MU004245">
    <property type="protein sequence ID" value="KAF2663541.1"/>
    <property type="molecule type" value="Genomic_DNA"/>
</dbReference>